<dbReference type="OrthoDB" id="9806939at2"/>
<dbReference type="GO" id="GO:0015562">
    <property type="term" value="F:efflux transmembrane transporter activity"/>
    <property type="evidence" value="ECO:0007669"/>
    <property type="project" value="TreeGrafter"/>
</dbReference>
<dbReference type="SUPFAM" id="SSF111369">
    <property type="entry name" value="HlyD-like secretion proteins"/>
    <property type="match status" value="1"/>
</dbReference>
<dbReference type="GO" id="GO:1990281">
    <property type="term" value="C:efflux pump complex"/>
    <property type="evidence" value="ECO:0007669"/>
    <property type="project" value="TreeGrafter"/>
</dbReference>
<dbReference type="Gene3D" id="2.40.50.100">
    <property type="match status" value="1"/>
</dbReference>
<dbReference type="Gene3D" id="2.40.30.170">
    <property type="match status" value="1"/>
</dbReference>
<dbReference type="NCBIfam" id="TIGR01730">
    <property type="entry name" value="RND_mfp"/>
    <property type="match status" value="1"/>
</dbReference>
<name>A0A285X6J6_9FLAO</name>
<evidence type="ECO:0000313" key="2">
    <source>
        <dbReference type="EMBL" id="SOC80925.1"/>
    </source>
</evidence>
<sequence>MSRKKTLLISLGILVAAAVVTLFIFMTEPTASSEGATKKTAMLVETVPAEIGTFSPKIVVNGNVEPVEDIMLSPLVGGQVLRRSPAFVPGGFVQKGTVLLQIDPSDYRNVLELRRSDLLQAQTNLDVEMGRQQVAEQDLALVGGDTLSAEQRSLVLRQPQLNAVRANFKAAQAAVSQAELDLARTTVRAPFDAHILSQNVTAGSQVAPGDDLGRLVGTEFYWVSLTVPVGQLRWLSFPASEEEKGSPVEIINTSAWPEDSFRRGYLAKQVGALDGQTRLARVLVEVPDPLARTPINEGKPELMIGAFVEARIQAEPIENVIRLNRDFVRTNQTVWVNDNGKLTIRDVEILLTDAKYAYITKGLEESEQVVTTNLSAVAEGLGLRTKGEKPAQATDSVKTDTED</sequence>
<keyword evidence="3" id="KW-1185">Reference proteome</keyword>
<dbReference type="AlphaFoldDB" id="A0A285X6J6"/>
<dbReference type="Gene3D" id="2.40.420.20">
    <property type="match status" value="1"/>
</dbReference>
<dbReference type="EMBL" id="OCMF01000003">
    <property type="protein sequence ID" value="SOC80925.1"/>
    <property type="molecule type" value="Genomic_DNA"/>
</dbReference>
<organism evidence="2 3">
    <name type="scientific">Salinimicrobium sediminis</name>
    <dbReference type="NCBI Taxonomy" id="1343891"/>
    <lineage>
        <taxon>Bacteria</taxon>
        <taxon>Pseudomonadati</taxon>
        <taxon>Bacteroidota</taxon>
        <taxon>Flavobacteriia</taxon>
        <taxon>Flavobacteriales</taxon>
        <taxon>Flavobacteriaceae</taxon>
        <taxon>Salinimicrobium</taxon>
    </lineage>
</organism>
<evidence type="ECO:0000256" key="1">
    <source>
        <dbReference type="ARBA" id="ARBA00009477"/>
    </source>
</evidence>
<evidence type="ECO:0000313" key="3">
    <source>
        <dbReference type="Proteomes" id="UP000219193"/>
    </source>
</evidence>
<dbReference type="PANTHER" id="PTHR30469:SF12">
    <property type="entry name" value="MULTIDRUG RESISTANCE PROTEIN MDTA"/>
    <property type="match status" value="1"/>
</dbReference>
<reference evidence="3" key="1">
    <citation type="submission" date="2017-09" db="EMBL/GenBank/DDBJ databases">
        <authorList>
            <person name="Varghese N."/>
            <person name="Submissions S."/>
        </authorList>
    </citation>
    <scope>NUCLEOTIDE SEQUENCE [LARGE SCALE GENOMIC DNA]</scope>
    <source>
        <strain evidence="3">CGMCC 1.12641</strain>
    </source>
</reference>
<dbReference type="Proteomes" id="UP000219193">
    <property type="component" value="Unassembled WGS sequence"/>
</dbReference>
<proteinExistence type="inferred from homology"/>
<protein>
    <submittedName>
        <fullName evidence="2">RND family efflux transporter, MFP subunit</fullName>
    </submittedName>
</protein>
<accession>A0A285X6J6</accession>
<comment type="similarity">
    <text evidence="1">Belongs to the membrane fusion protein (MFP) (TC 8.A.1) family.</text>
</comment>
<dbReference type="InterPro" id="IPR006143">
    <property type="entry name" value="RND_pump_MFP"/>
</dbReference>
<dbReference type="Gene3D" id="1.10.287.470">
    <property type="entry name" value="Helix hairpin bin"/>
    <property type="match status" value="1"/>
</dbReference>
<dbReference type="RefSeq" id="WP_097056694.1">
    <property type="nucleotide sequence ID" value="NZ_OCMF01000003.1"/>
</dbReference>
<gene>
    <name evidence="2" type="ORF">SAMN06296241_2489</name>
</gene>
<dbReference type="PANTHER" id="PTHR30469">
    <property type="entry name" value="MULTIDRUG RESISTANCE PROTEIN MDTA"/>
    <property type="match status" value="1"/>
</dbReference>